<evidence type="ECO:0000313" key="3">
    <source>
        <dbReference type="Proteomes" id="UP001321475"/>
    </source>
</evidence>
<reference evidence="3" key="1">
    <citation type="journal article" date="2019" name="Int. J. Syst. Evol. Microbiol.">
        <title>The Global Catalogue of Microorganisms (GCM) 10K type strain sequencing project: providing services to taxonomists for standard genome sequencing and annotation.</title>
        <authorList>
            <consortium name="The Broad Institute Genomics Platform"/>
            <consortium name="The Broad Institute Genome Sequencing Center for Infectious Disease"/>
            <person name="Wu L."/>
            <person name="Ma J."/>
        </authorList>
    </citation>
    <scope>NUCLEOTIDE SEQUENCE [LARGE SCALE GENOMIC DNA]</scope>
    <source>
        <strain evidence="3">NBRC 108565</strain>
    </source>
</reference>
<dbReference type="PANTHER" id="PTHR43394:SF1">
    <property type="entry name" value="ATP-BINDING CASSETTE SUB-FAMILY B MEMBER 10, MITOCHONDRIAL"/>
    <property type="match status" value="1"/>
</dbReference>
<dbReference type="InterPro" id="IPR039421">
    <property type="entry name" value="Type_1_exporter"/>
</dbReference>
<dbReference type="PANTHER" id="PTHR43394">
    <property type="entry name" value="ATP-DEPENDENT PERMEASE MDL1, MITOCHONDRIAL"/>
    <property type="match status" value="1"/>
</dbReference>
<evidence type="ECO:0000256" key="1">
    <source>
        <dbReference type="SAM" id="MobiDB-lite"/>
    </source>
</evidence>
<dbReference type="InterPro" id="IPR027417">
    <property type="entry name" value="P-loop_NTPase"/>
</dbReference>
<dbReference type="Proteomes" id="UP001321475">
    <property type="component" value="Chromosome"/>
</dbReference>
<dbReference type="Gene3D" id="3.40.50.300">
    <property type="entry name" value="P-loop containing nucleotide triphosphate hydrolases"/>
    <property type="match status" value="1"/>
</dbReference>
<proteinExistence type="predicted"/>
<name>A0ABM8G6H1_9CELL</name>
<keyword evidence="3" id="KW-1185">Reference proteome</keyword>
<feature type="region of interest" description="Disordered" evidence="1">
    <location>
        <begin position="61"/>
        <end position="122"/>
    </location>
</feature>
<dbReference type="SUPFAM" id="SSF52540">
    <property type="entry name" value="P-loop containing nucleoside triphosphate hydrolases"/>
    <property type="match status" value="1"/>
</dbReference>
<sequence length="122" mass="12272">MNALRSGRTAFVIAHRLSTIRDADVILVMESGSIVEQGSHENLLEAGGAYARLYQSQFAAPVSDGEGGEVEVPADPGTSSGGSEPDVPADQDPTEATDTTSPTDRAGGAGSGPGSAAGDARE</sequence>
<protein>
    <recommendedName>
        <fullName evidence="4">ATP-binding cassette, subfamily B</fullName>
    </recommendedName>
</protein>
<dbReference type="EMBL" id="AP027729">
    <property type="protein sequence ID" value="BDZ43729.1"/>
    <property type="molecule type" value="Genomic_DNA"/>
</dbReference>
<accession>A0ABM8G6H1</accession>
<organism evidence="2 3">
    <name type="scientific">Paraoerskovia sediminicola</name>
    <dbReference type="NCBI Taxonomy" id="1138587"/>
    <lineage>
        <taxon>Bacteria</taxon>
        <taxon>Bacillati</taxon>
        <taxon>Actinomycetota</taxon>
        <taxon>Actinomycetes</taxon>
        <taxon>Micrococcales</taxon>
        <taxon>Cellulomonadaceae</taxon>
        <taxon>Paraoerskovia</taxon>
    </lineage>
</organism>
<evidence type="ECO:0008006" key="4">
    <source>
        <dbReference type="Google" id="ProtNLM"/>
    </source>
</evidence>
<gene>
    <name evidence="2" type="ORF">GCM10025865_30280</name>
</gene>
<evidence type="ECO:0000313" key="2">
    <source>
        <dbReference type="EMBL" id="BDZ43729.1"/>
    </source>
</evidence>